<dbReference type="PANTHER" id="PTHR32309:SF13">
    <property type="entry name" value="FERRIC ENTEROBACTIN TRANSPORT PROTEIN FEPE"/>
    <property type="match status" value="1"/>
</dbReference>
<keyword evidence="2" id="KW-1133">Transmembrane helix</keyword>
<organism evidence="4 5">
    <name type="scientific">Poriferisphaera corsica</name>
    <dbReference type="NCBI Taxonomy" id="2528020"/>
    <lineage>
        <taxon>Bacteria</taxon>
        <taxon>Pseudomonadati</taxon>
        <taxon>Planctomycetota</taxon>
        <taxon>Phycisphaerae</taxon>
        <taxon>Phycisphaerales</taxon>
        <taxon>Phycisphaeraceae</taxon>
        <taxon>Poriferisphaera</taxon>
    </lineage>
</organism>
<dbReference type="InterPro" id="IPR050445">
    <property type="entry name" value="Bact_polysacc_biosynth/exp"/>
</dbReference>
<keyword evidence="4" id="KW-0808">Transferase</keyword>
<dbReference type="PANTHER" id="PTHR32309">
    <property type="entry name" value="TYROSINE-PROTEIN KINASE"/>
    <property type="match status" value="1"/>
</dbReference>
<dbReference type="Gene3D" id="3.40.50.300">
    <property type="entry name" value="P-loop containing nucleotide triphosphate hydrolases"/>
    <property type="match status" value="1"/>
</dbReference>
<protein>
    <submittedName>
        <fullName evidence="4">Tyrosine-protein kinase CpsD</fullName>
        <ecNumber evidence="4">2.7.10.2</ecNumber>
    </submittedName>
</protein>
<dbReference type="Proteomes" id="UP000317369">
    <property type="component" value="Chromosome"/>
</dbReference>
<name>A0A517YWD6_9BACT</name>
<keyword evidence="5" id="KW-1185">Reference proteome</keyword>
<keyword evidence="1" id="KW-0175">Coiled coil</keyword>
<dbReference type="AlphaFoldDB" id="A0A517YWD6"/>
<dbReference type="Pfam" id="PF01656">
    <property type="entry name" value="CbiA"/>
    <property type="match status" value="1"/>
</dbReference>
<accession>A0A517YWD6</accession>
<evidence type="ECO:0000256" key="1">
    <source>
        <dbReference type="SAM" id="Coils"/>
    </source>
</evidence>
<feature type="transmembrane region" description="Helical" evidence="2">
    <location>
        <begin position="440"/>
        <end position="461"/>
    </location>
</feature>
<feature type="coiled-coil region" evidence="1">
    <location>
        <begin position="318"/>
        <end position="374"/>
    </location>
</feature>
<evidence type="ECO:0000259" key="3">
    <source>
        <dbReference type="Pfam" id="PF01656"/>
    </source>
</evidence>
<dbReference type="EC" id="2.7.10.2" evidence="4"/>
<keyword evidence="2" id="KW-0472">Membrane</keyword>
<dbReference type="InterPro" id="IPR027417">
    <property type="entry name" value="P-loop_NTPase"/>
</dbReference>
<feature type="coiled-coil region" evidence="1">
    <location>
        <begin position="190"/>
        <end position="248"/>
    </location>
</feature>
<evidence type="ECO:0000256" key="2">
    <source>
        <dbReference type="SAM" id="Phobius"/>
    </source>
</evidence>
<feature type="transmembrane region" description="Helical" evidence="2">
    <location>
        <begin position="39"/>
        <end position="59"/>
    </location>
</feature>
<dbReference type="GO" id="GO:0005886">
    <property type="term" value="C:plasma membrane"/>
    <property type="evidence" value="ECO:0007669"/>
    <property type="project" value="TreeGrafter"/>
</dbReference>
<evidence type="ECO:0000313" key="5">
    <source>
        <dbReference type="Proteomes" id="UP000317369"/>
    </source>
</evidence>
<keyword evidence="2" id="KW-0812">Transmembrane</keyword>
<proteinExistence type="predicted"/>
<dbReference type="InterPro" id="IPR002586">
    <property type="entry name" value="CobQ/CobB/MinD/ParA_Nub-bd_dom"/>
</dbReference>
<dbReference type="KEGG" id="pcor:KS4_26040"/>
<sequence>MVQKNDDLAQFGMTAWDGMDAKDEPRQTNRIFMLLRGRYHWAIVLAAIFGIAGGMAGYFRKGHEFQSRAQIQIPQSRDVLLYNDVDTPFQISTFDAYMEAQVQLIQSPQVLNEALVDPRFERQFGKLPRQQALQVFDKDLLVLHPRKQEVINFSFVAGTPEKAQAGVQSVLDAYLAYTQRRDERRDSDKISQIRNIRQTQQNRISRLQQEKSFLISEYGTETTLIVEHDNLRKNIQTIKDELRELQAKIKSFVPSYDVDAEDKDDQLPDEGTMASDAIVAQLAQTDPRIRTLLNQKELLESRLHMFDTRGIGAGHTEVRNTKAELQAVKRQIDQYVLSGSGLALDGAGVPQSPLKQLRAREQALEDEISDKDASALTLAERINKIAQINEEIGETKDDLTFSTTRLERLEVEQPVEQTVHVLNSGDFPLEPYNTVKRVQFGIIGFGGGAGFGVGIVLLIGLADRRLRHVEDAQVGFKDIRMLGVLPTLPTELADPEQAAIASHAVHHIRTLLQIASNPDKDQGIAYAITGPAAGSGKTSMSVALGLSFAATGSKTLLIDCDLVAGGLTRRLDAHVNRSIAEILFTQEIITEQHVHEVQLATRNRDISEKQFIIDRGIATEEQVAQAIAMQSETSVGILDACSGLNVRDAAGPTDIDNLFVLPIGDAKPHHAGQLSPVELSKLVQQAKRYYDVILIDTGPVLGSLEASIMAAAVDNVIMVVSRGDQKSLTTKSFEHLYTLKAQIAGVVFNHALSEDMQKTSYATMSAAQSRISHDYKPSSVFTQQQSERFGPLASAVASYGTVKSKRPA</sequence>
<dbReference type="OrthoDB" id="9794577at2"/>
<dbReference type="EMBL" id="CP036425">
    <property type="protein sequence ID" value="QDU34534.1"/>
    <property type="molecule type" value="Genomic_DNA"/>
</dbReference>
<evidence type="ECO:0000313" key="4">
    <source>
        <dbReference type="EMBL" id="QDU34534.1"/>
    </source>
</evidence>
<feature type="domain" description="CobQ/CobB/MinD/ParA nucleotide binding" evidence="3">
    <location>
        <begin position="527"/>
        <end position="760"/>
    </location>
</feature>
<dbReference type="GO" id="GO:0004715">
    <property type="term" value="F:non-membrane spanning protein tyrosine kinase activity"/>
    <property type="evidence" value="ECO:0007669"/>
    <property type="project" value="UniProtKB-EC"/>
</dbReference>
<dbReference type="RefSeq" id="WP_145078498.1">
    <property type="nucleotide sequence ID" value="NZ_CP036425.1"/>
</dbReference>
<reference evidence="4 5" key="1">
    <citation type="submission" date="2019-02" db="EMBL/GenBank/DDBJ databases">
        <title>Deep-cultivation of Planctomycetes and their phenomic and genomic characterization uncovers novel biology.</title>
        <authorList>
            <person name="Wiegand S."/>
            <person name="Jogler M."/>
            <person name="Boedeker C."/>
            <person name="Pinto D."/>
            <person name="Vollmers J."/>
            <person name="Rivas-Marin E."/>
            <person name="Kohn T."/>
            <person name="Peeters S.H."/>
            <person name="Heuer A."/>
            <person name="Rast P."/>
            <person name="Oberbeckmann S."/>
            <person name="Bunk B."/>
            <person name="Jeske O."/>
            <person name="Meyerdierks A."/>
            <person name="Storesund J.E."/>
            <person name="Kallscheuer N."/>
            <person name="Luecker S."/>
            <person name="Lage O.M."/>
            <person name="Pohl T."/>
            <person name="Merkel B.J."/>
            <person name="Hornburger P."/>
            <person name="Mueller R.-W."/>
            <person name="Bruemmer F."/>
            <person name="Labrenz M."/>
            <person name="Spormann A.M."/>
            <person name="Op den Camp H."/>
            <person name="Overmann J."/>
            <person name="Amann R."/>
            <person name="Jetten M.S.M."/>
            <person name="Mascher T."/>
            <person name="Medema M.H."/>
            <person name="Devos D.P."/>
            <person name="Kaster A.-K."/>
            <person name="Ovreas L."/>
            <person name="Rohde M."/>
            <person name="Galperin M.Y."/>
            <person name="Jogler C."/>
        </authorList>
    </citation>
    <scope>NUCLEOTIDE SEQUENCE [LARGE SCALE GENOMIC DNA]</scope>
    <source>
        <strain evidence="4 5">KS4</strain>
    </source>
</reference>
<dbReference type="SUPFAM" id="SSF52540">
    <property type="entry name" value="P-loop containing nucleoside triphosphate hydrolases"/>
    <property type="match status" value="1"/>
</dbReference>
<gene>
    <name evidence="4" type="primary">cpsD</name>
    <name evidence="4" type="ORF">KS4_26040</name>
</gene>
<keyword evidence="4" id="KW-0418">Kinase</keyword>